<evidence type="ECO:0000256" key="3">
    <source>
        <dbReference type="ARBA" id="ARBA00022801"/>
    </source>
</evidence>
<dbReference type="PANTHER" id="PTHR35527:SF2">
    <property type="entry name" value="HYDROLASE"/>
    <property type="match status" value="1"/>
</dbReference>
<evidence type="ECO:0000313" key="12">
    <source>
        <dbReference type="Proteomes" id="UP000783390"/>
    </source>
</evidence>
<gene>
    <name evidence="11" type="ORF">J2Z53_001013</name>
</gene>
<accession>A0ABS4EZK4</accession>
<organism evidence="11 12">
    <name type="scientific">Clostridium moniliforme</name>
    <dbReference type="NCBI Taxonomy" id="39489"/>
    <lineage>
        <taxon>Bacteria</taxon>
        <taxon>Bacillati</taxon>
        <taxon>Bacillota</taxon>
        <taxon>Clostridia</taxon>
        <taxon>Eubacteriales</taxon>
        <taxon>Clostridiaceae</taxon>
        <taxon>Clostridium</taxon>
    </lineage>
</organism>
<keyword evidence="12" id="KW-1185">Reference proteome</keyword>
<comment type="catalytic activity">
    <reaction evidence="9">
        <text>taurodeoxycholate + H2O = deoxycholate + taurine</text>
        <dbReference type="Rhea" id="RHEA:47556"/>
        <dbReference type="ChEBI" id="CHEBI:15377"/>
        <dbReference type="ChEBI" id="CHEBI:23614"/>
        <dbReference type="ChEBI" id="CHEBI:36261"/>
        <dbReference type="ChEBI" id="CHEBI:507393"/>
    </reaction>
    <physiologicalReaction direction="left-to-right" evidence="9">
        <dbReference type="Rhea" id="RHEA:47557"/>
    </physiologicalReaction>
</comment>
<dbReference type="SUPFAM" id="SSF56235">
    <property type="entry name" value="N-terminal nucleophile aminohydrolases (Ntn hydrolases)"/>
    <property type="match status" value="1"/>
</dbReference>
<reference evidence="11 12" key="1">
    <citation type="submission" date="2021-03" db="EMBL/GenBank/DDBJ databases">
        <title>Genomic Encyclopedia of Type Strains, Phase IV (KMG-IV): sequencing the most valuable type-strain genomes for metagenomic binning, comparative biology and taxonomic classification.</title>
        <authorList>
            <person name="Goeker M."/>
        </authorList>
    </citation>
    <scope>NUCLEOTIDE SEQUENCE [LARGE SCALE GENOMIC DNA]</scope>
    <source>
        <strain evidence="11 12">DSM 3984</strain>
    </source>
</reference>
<evidence type="ECO:0000256" key="8">
    <source>
        <dbReference type="ARBA" id="ARBA00047285"/>
    </source>
</evidence>
<dbReference type="EC" id="3.5.1.24" evidence="5"/>
<protein>
    <recommendedName>
        <fullName evidence="5">choloylglycine hydrolase</fullName>
        <ecNumber evidence="5">3.5.1.24</ecNumber>
    </recommendedName>
    <alternativeName>
        <fullName evidence="6">Bile salt hydrolase</fullName>
    </alternativeName>
    <alternativeName>
        <fullName evidence="7">Choloylglycine hydrolase</fullName>
    </alternativeName>
</protein>
<evidence type="ECO:0000256" key="6">
    <source>
        <dbReference type="ARBA" id="ARBA00044804"/>
    </source>
</evidence>
<dbReference type="CDD" id="cd00542">
    <property type="entry name" value="Ntn_PVA"/>
    <property type="match status" value="1"/>
</dbReference>
<comment type="pathway">
    <text evidence="1">Lipid metabolism; bile acid biosynthesis.</text>
</comment>
<comment type="catalytic activity">
    <reaction evidence="8">
        <text>cholate + taurine = taurocholate + H2O</text>
        <dbReference type="Rhea" id="RHEA:47108"/>
        <dbReference type="ChEBI" id="CHEBI:15377"/>
        <dbReference type="ChEBI" id="CHEBI:29747"/>
        <dbReference type="ChEBI" id="CHEBI:36257"/>
        <dbReference type="ChEBI" id="CHEBI:507393"/>
    </reaction>
    <physiologicalReaction direction="right-to-left" evidence="8">
        <dbReference type="Rhea" id="RHEA:47110"/>
    </physiologicalReaction>
</comment>
<evidence type="ECO:0000256" key="4">
    <source>
        <dbReference type="ARBA" id="ARBA00023098"/>
    </source>
</evidence>
<evidence type="ECO:0000256" key="9">
    <source>
        <dbReference type="ARBA" id="ARBA00048897"/>
    </source>
</evidence>
<dbReference type="Gene3D" id="3.60.60.10">
    <property type="entry name" value="Penicillin V Acylase, Chain A"/>
    <property type="match status" value="1"/>
</dbReference>
<dbReference type="GO" id="GO:0045302">
    <property type="term" value="F:choloylglycine hydrolase activity"/>
    <property type="evidence" value="ECO:0007669"/>
    <property type="project" value="UniProtKB-EC"/>
</dbReference>
<evidence type="ECO:0000256" key="7">
    <source>
        <dbReference type="ARBA" id="ARBA00044806"/>
    </source>
</evidence>
<dbReference type="Pfam" id="PF02275">
    <property type="entry name" value="CBAH"/>
    <property type="match status" value="1"/>
</dbReference>
<dbReference type="InterPro" id="IPR052193">
    <property type="entry name" value="Peptidase_C59"/>
</dbReference>
<proteinExistence type="inferred from homology"/>
<comment type="caution">
    <text evidence="11">The sequence shown here is derived from an EMBL/GenBank/DDBJ whole genome shotgun (WGS) entry which is preliminary data.</text>
</comment>
<dbReference type="PANTHER" id="PTHR35527">
    <property type="entry name" value="CHOLOYLGLYCINE HYDROLASE"/>
    <property type="match status" value="1"/>
</dbReference>
<name>A0ABS4EZK4_9CLOT</name>
<keyword evidence="3 11" id="KW-0378">Hydrolase</keyword>
<dbReference type="InterPro" id="IPR047711">
    <property type="entry name" value="CBAH"/>
</dbReference>
<evidence type="ECO:0000256" key="5">
    <source>
        <dbReference type="ARBA" id="ARBA00044769"/>
    </source>
</evidence>
<evidence type="ECO:0000313" key="11">
    <source>
        <dbReference type="EMBL" id="MBP1889432.1"/>
    </source>
</evidence>
<dbReference type="EMBL" id="JAGGJZ010000002">
    <property type="protein sequence ID" value="MBP1889432.1"/>
    <property type="molecule type" value="Genomic_DNA"/>
</dbReference>
<feature type="domain" description="Choloylglycine hydrolase/NAAA C-terminal" evidence="10">
    <location>
        <begin position="2"/>
        <end position="317"/>
    </location>
</feature>
<evidence type="ECO:0000256" key="1">
    <source>
        <dbReference type="ARBA" id="ARBA00004860"/>
    </source>
</evidence>
<comment type="similarity">
    <text evidence="2">Belongs to the peptidase C59 family.</text>
</comment>
<dbReference type="NCBIfam" id="NF038245">
    <property type="entry name" value="bile_salt_hydro"/>
    <property type="match status" value="1"/>
</dbReference>
<dbReference type="InterPro" id="IPR029132">
    <property type="entry name" value="CBAH/NAAA_C"/>
</dbReference>
<evidence type="ECO:0000256" key="2">
    <source>
        <dbReference type="ARBA" id="ARBA00006625"/>
    </source>
</evidence>
<dbReference type="InterPro" id="IPR029055">
    <property type="entry name" value="Ntn_hydrolases_N"/>
</dbReference>
<dbReference type="RefSeq" id="WP_209796128.1">
    <property type="nucleotide sequence ID" value="NZ_JAGGJZ010000002.1"/>
</dbReference>
<evidence type="ECO:0000259" key="10">
    <source>
        <dbReference type="Pfam" id="PF02275"/>
    </source>
</evidence>
<dbReference type="Proteomes" id="UP000783390">
    <property type="component" value="Unassembled WGS sequence"/>
</dbReference>
<sequence length="329" mass="37513">MCTSLTLRTKNDYHFLGRTMDFSVDINKSVHLIPRNYKILNSVNNKYFKTKYALLGMSTILDSHPIFADGLNEYGLCCSALYFPGYAKYENSINKTKENLAPYDLVLWILCNFKNLEEVKTNIKNINIIDKPLSLLKLTPPLHWIVSDKSGNSIVIEKTKNGIDVLDNPIGVMTNSPNLNWHLTNLNQYISLNPNQYNNTKWENFNLSPFGQGSGTFGLPGDFTPPSRFVRCAFLKNNLTNLNCEIDGVNGIFQVLSSCNIPKGAVLKMDKSEDKTLYTAVMCSESLKYYYSTYNNRQITCIDLSNEDLNMKEIKSYPYRDTQSILFEN</sequence>
<keyword evidence="4" id="KW-0443">Lipid metabolism</keyword>